<dbReference type="PANTHER" id="PTHR34580:SF1">
    <property type="entry name" value="PROTEIN PAFC"/>
    <property type="match status" value="1"/>
</dbReference>
<dbReference type="InterPro" id="IPR026881">
    <property type="entry name" value="WYL_dom"/>
</dbReference>
<protein>
    <submittedName>
        <fullName evidence="4">WYL domain-containing protein</fullName>
    </submittedName>
</protein>
<gene>
    <name evidence="4" type="ORF">NNL39_11395</name>
</gene>
<dbReference type="Pfam" id="PF19187">
    <property type="entry name" value="HTH_PafC"/>
    <property type="match status" value="1"/>
</dbReference>
<dbReference type="InterPro" id="IPR057727">
    <property type="entry name" value="WCX_dom"/>
</dbReference>
<dbReference type="PROSITE" id="PS52050">
    <property type="entry name" value="WYL"/>
    <property type="match status" value="1"/>
</dbReference>
<organism evidence="4 5">
    <name type="scientific">Microcella humidisoli</name>
    <dbReference type="NCBI Taxonomy" id="2963406"/>
    <lineage>
        <taxon>Bacteria</taxon>
        <taxon>Bacillati</taxon>
        <taxon>Actinomycetota</taxon>
        <taxon>Actinomycetes</taxon>
        <taxon>Micrococcales</taxon>
        <taxon>Microbacteriaceae</taxon>
        <taxon>Microcella</taxon>
    </lineage>
</organism>
<reference evidence="4" key="1">
    <citation type="submission" date="2022-07" db="EMBL/GenBank/DDBJ databases">
        <title>Taxonomic analysis of Microcella humidisoli nov. sp., isolated from riverside soil.</title>
        <authorList>
            <person name="Molina K.M."/>
            <person name="Kim S.B."/>
        </authorList>
    </citation>
    <scope>NUCLEOTIDE SEQUENCE</scope>
    <source>
        <strain evidence="4">MMS21-STM10</strain>
    </source>
</reference>
<proteinExistence type="predicted"/>
<accession>A0ABY5FWD5</accession>
<dbReference type="PANTHER" id="PTHR34580">
    <property type="match status" value="1"/>
</dbReference>
<feature type="domain" description="WCX" evidence="3">
    <location>
        <begin position="242"/>
        <end position="317"/>
    </location>
</feature>
<dbReference type="InterPro" id="IPR028349">
    <property type="entry name" value="PafC-like"/>
</dbReference>
<sequence length="333" mass="35808">MAERPAPPKAQDKLAFLLALVPYLIDQVRVTVDEAAAHFRTTPDEMRKAVMLIAMSGTPGADGTYTHETLFDIDWDDFDERGIIRFRAAPMEDKPRFSSREAAALLAGLQRVAALPEFAARVDIVELMAKLARGATGAPAPLAVRAGELAAIQATLAEAVSTGRRVRIDYVTTRGVREVREVDPISFDGVDDAWYLRGWCLTRDAERTFLLDRMASAELLGEAEAHEAATPGDELFQGASTDERVTLRLPAAALPLIADYRGPEDPVRIEGESATVTLRIAHVGILGRIAARLAGGVEILEPSVARAAVADWARSALAADDGGSAQETPSADR</sequence>
<dbReference type="InterPro" id="IPR051534">
    <property type="entry name" value="CBASS_pafABC_assoc_protein"/>
</dbReference>
<evidence type="ECO:0000313" key="4">
    <source>
        <dbReference type="EMBL" id="UTT62252.1"/>
    </source>
</evidence>
<evidence type="ECO:0000313" key="5">
    <source>
        <dbReference type="Proteomes" id="UP001060039"/>
    </source>
</evidence>
<dbReference type="PIRSF" id="PIRSF016838">
    <property type="entry name" value="PafC"/>
    <property type="match status" value="1"/>
</dbReference>
<dbReference type="InterPro" id="IPR043839">
    <property type="entry name" value="PafC_HTH"/>
</dbReference>
<name>A0ABY5FWD5_9MICO</name>
<keyword evidence="5" id="KW-1185">Reference proteome</keyword>
<dbReference type="RefSeq" id="WP_255159395.1">
    <property type="nucleotide sequence ID" value="NZ_CP101497.1"/>
</dbReference>
<feature type="domain" description="WYL" evidence="1">
    <location>
        <begin position="154"/>
        <end position="218"/>
    </location>
</feature>
<dbReference type="Pfam" id="PF13280">
    <property type="entry name" value="WYL"/>
    <property type="match status" value="1"/>
</dbReference>
<evidence type="ECO:0000259" key="1">
    <source>
        <dbReference type="Pfam" id="PF13280"/>
    </source>
</evidence>
<evidence type="ECO:0000259" key="3">
    <source>
        <dbReference type="Pfam" id="PF25583"/>
    </source>
</evidence>
<dbReference type="Proteomes" id="UP001060039">
    <property type="component" value="Chromosome"/>
</dbReference>
<feature type="domain" description="PafC HTH" evidence="2">
    <location>
        <begin position="12"/>
        <end position="132"/>
    </location>
</feature>
<dbReference type="Pfam" id="PF25583">
    <property type="entry name" value="WCX"/>
    <property type="match status" value="1"/>
</dbReference>
<evidence type="ECO:0000259" key="2">
    <source>
        <dbReference type="Pfam" id="PF19187"/>
    </source>
</evidence>
<dbReference type="EMBL" id="CP101497">
    <property type="protein sequence ID" value="UTT62252.1"/>
    <property type="molecule type" value="Genomic_DNA"/>
</dbReference>